<comment type="caution">
    <text evidence="16">The sequence shown here is derived from an EMBL/GenBank/DDBJ whole genome shotgun (WGS) entry which is preliminary data.</text>
</comment>
<keyword evidence="5 12" id="KW-0288">FMN</keyword>
<evidence type="ECO:0000256" key="10">
    <source>
        <dbReference type="ARBA" id="ARBA00048205"/>
    </source>
</evidence>
<feature type="binding site" evidence="14">
    <location>
        <begin position="233"/>
        <end position="234"/>
    </location>
    <ligand>
        <name>FMN</name>
        <dbReference type="ChEBI" id="CHEBI:58210"/>
    </ligand>
</feature>
<accession>A0A4S2GYQ3</accession>
<comment type="cofactor">
    <cofactor evidence="1 12 14">
        <name>FMN</name>
        <dbReference type="ChEBI" id="CHEBI:58210"/>
    </cofactor>
</comment>
<dbReference type="Gene3D" id="3.20.20.70">
    <property type="entry name" value="Aldolase class I"/>
    <property type="match status" value="1"/>
</dbReference>
<evidence type="ECO:0000313" key="17">
    <source>
        <dbReference type="Proteomes" id="UP000308054"/>
    </source>
</evidence>
<dbReference type="PIRSF" id="PIRSF006621">
    <property type="entry name" value="Dus"/>
    <property type="match status" value="1"/>
</dbReference>
<feature type="active site" description="Proton donor" evidence="13">
    <location>
        <position position="109"/>
    </location>
</feature>
<keyword evidence="6 12" id="KW-0819">tRNA processing</keyword>
<keyword evidence="17" id="KW-1185">Reference proteome</keyword>
<protein>
    <recommendedName>
        <fullName evidence="12">tRNA-dihydrouridine synthase</fullName>
        <ecNumber evidence="12">1.3.1.-</ecNumber>
    </recommendedName>
</protein>
<evidence type="ECO:0000256" key="1">
    <source>
        <dbReference type="ARBA" id="ARBA00001917"/>
    </source>
</evidence>
<evidence type="ECO:0000256" key="2">
    <source>
        <dbReference type="ARBA" id="ARBA00002790"/>
    </source>
</evidence>
<feature type="binding site" evidence="14">
    <location>
        <position position="79"/>
    </location>
    <ligand>
        <name>FMN</name>
        <dbReference type="ChEBI" id="CHEBI:58210"/>
    </ligand>
</feature>
<gene>
    <name evidence="16" type="primary">dusB</name>
    <name evidence="16" type="ORF">E5163_13425</name>
</gene>
<dbReference type="SUPFAM" id="SSF51395">
    <property type="entry name" value="FMN-linked oxidoreductases"/>
    <property type="match status" value="1"/>
</dbReference>
<evidence type="ECO:0000256" key="14">
    <source>
        <dbReference type="PIRSR" id="PIRSR006621-2"/>
    </source>
</evidence>
<dbReference type="Gene3D" id="1.10.1200.80">
    <property type="entry name" value="Putative flavin oxidoreducatase, domain 2"/>
    <property type="match status" value="1"/>
</dbReference>
<reference evidence="16 17" key="1">
    <citation type="journal article" date="2017" name="Int. J. Syst. Evol. Microbiol.">
        <title>Marinicauda algicola sp. nov., isolated from a marine red alga Rhodosorus marinus.</title>
        <authorList>
            <person name="Jeong S.E."/>
            <person name="Jeon S.H."/>
            <person name="Chun B.H."/>
            <person name="Kim D.W."/>
            <person name="Jeon C.O."/>
        </authorList>
    </citation>
    <scope>NUCLEOTIDE SEQUENCE [LARGE SCALE GENOMIC DNA]</scope>
    <source>
        <strain evidence="16 17">JCM 31718</strain>
    </source>
</reference>
<keyword evidence="3" id="KW-0820">tRNA-binding</keyword>
<evidence type="ECO:0000256" key="9">
    <source>
        <dbReference type="ARBA" id="ARBA00023002"/>
    </source>
</evidence>
<dbReference type="Pfam" id="PF01207">
    <property type="entry name" value="Dus"/>
    <property type="match status" value="1"/>
</dbReference>
<feature type="domain" description="DUS-like FMN-binding" evidence="15">
    <location>
        <begin position="22"/>
        <end position="310"/>
    </location>
</feature>
<comment type="similarity">
    <text evidence="12">Belongs to the dus family.</text>
</comment>
<evidence type="ECO:0000256" key="3">
    <source>
        <dbReference type="ARBA" id="ARBA00022555"/>
    </source>
</evidence>
<keyword evidence="9 12" id="KW-0560">Oxidoreductase</keyword>
<dbReference type="GO" id="GO:0000049">
    <property type="term" value="F:tRNA binding"/>
    <property type="evidence" value="ECO:0007669"/>
    <property type="project" value="UniProtKB-KW"/>
</dbReference>
<dbReference type="EC" id="1.3.1.-" evidence="12"/>
<dbReference type="PANTHER" id="PTHR45846:SF1">
    <property type="entry name" value="TRNA-DIHYDROURIDINE(47) SYNTHASE [NAD(P)(+)]-LIKE"/>
    <property type="match status" value="1"/>
</dbReference>
<dbReference type="AlphaFoldDB" id="A0A4S2GYQ3"/>
<evidence type="ECO:0000256" key="6">
    <source>
        <dbReference type="ARBA" id="ARBA00022694"/>
    </source>
</evidence>
<dbReference type="GO" id="GO:0017150">
    <property type="term" value="F:tRNA dihydrouridine synthase activity"/>
    <property type="evidence" value="ECO:0007669"/>
    <property type="project" value="InterPro"/>
</dbReference>
<keyword evidence="14" id="KW-0547">Nucleotide-binding</keyword>
<organism evidence="16 17">
    <name type="scientific">Marinicauda algicola</name>
    <dbReference type="NCBI Taxonomy" id="2029849"/>
    <lineage>
        <taxon>Bacteria</taxon>
        <taxon>Pseudomonadati</taxon>
        <taxon>Pseudomonadota</taxon>
        <taxon>Alphaproteobacteria</taxon>
        <taxon>Maricaulales</taxon>
        <taxon>Maricaulaceae</taxon>
        <taxon>Marinicauda</taxon>
    </lineage>
</organism>
<dbReference type="InterPro" id="IPR004652">
    <property type="entry name" value="DusB-like"/>
</dbReference>
<dbReference type="InterPro" id="IPR035587">
    <property type="entry name" value="DUS-like_FMN-bd"/>
</dbReference>
<dbReference type="InterPro" id="IPR018517">
    <property type="entry name" value="tRNA_hU_synthase_CS"/>
</dbReference>
<proteinExistence type="inferred from homology"/>
<keyword evidence="7" id="KW-0521">NADP</keyword>
<comment type="catalytic activity">
    <reaction evidence="10">
        <text>a 5,6-dihydrouridine in tRNA + NADP(+) = a uridine in tRNA + NADPH + H(+)</text>
        <dbReference type="Rhea" id="RHEA:23624"/>
        <dbReference type="Rhea" id="RHEA-COMP:13339"/>
        <dbReference type="Rhea" id="RHEA-COMP:13887"/>
        <dbReference type="ChEBI" id="CHEBI:15378"/>
        <dbReference type="ChEBI" id="CHEBI:57783"/>
        <dbReference type="ChEBI" id="CHEBI:58349"/>
        <dbReference type="ChEBI" id="CHEBI:65315"/>
        <dbReference type="ChEBI" id="CHEBI:74443"/>
    </reaction>
</comment>
<dbReference type="InterPro" id="IPR013785">
    <property type="entry name" value="Aldolase_TIM"/>
</dbReference>
<dbReference type="InterPro" id="IPR024036">
    <property type="entry name" value="tRNA-dHydroUridine_Synthase_C"/>
</dbReference>
<evidence type="ECO:0000259" key="15">
    <source>
        <dbReference type="Pfam" id="PF01207"/>
    </source>
</evidence>
<evidence type="ECO:0000256" key="7">
    <source>
        <dbReference type="ARBA" id="ARBA00022857"/>
    </source>
</evidence>
<dbReference type="OrthoDB" id="9764501at2"/>
<dbReference type="CDD" id="cd02801">
    <property type="entry name" value="DUS_like_FMN"/>
    <property type="match status" value="1"/>
</dbReference>
<evidence type="ECO:0000256" key="12">
    <source>
        <dbReference type="PIRNR" id="PIRNR006621"/>
    </source>
</evidence>
<dbReference type="PROSITE" id="PS01136">
    <property type="entry name" value="UPF0034"/>
    <property type="match status" value="1"/>
</dbReference>
<evidence type="ECO:0000256" key="5">
    <source>
        <dbReference type="ARBA" id="ARBA00022643"/>
    </source>
</evidence>
<dbReference type="GO" id="GO:0050660">
    <property type="term" value="F:flavin adenine dinucleotide binding"/>
    <property type="evidence" value="ECO:0007669"/>
    <property type="project" value="InterPro"/>
</dbReference>
<dbReference type="NCBIfam" id="TIGR00737">
    <property type="entry name" value="nifR3_yhdG"/>
    <property type="match status" value="1"/>
</dbReference>
<keyword evidence="4 12" id="KW-0285">Flavoprotein</keyword>
<evidence type="ECO:0000313" key="16">
    <source>
        <dbReference type="EMBL" id="TGY87912.1"/>
    </source>
</evidence>
<feature type="binding site" evidence="14">
    <location>
        <position position="178"/>
    </location>
    <ligand>
        <name>FMN</name>
        <dbReference type="ChEBI" id="CHEBI:58210"/>
    </ligand>
</feature>
<dbReference type="Proteomes" id="UP000308054">
    <property type="component" value="Unassembled WGS sequence"/>
</dbReference>
<evidence type="ECO:0000256" key="8">
    <source>
        <dbReference type="ARBA" id="ARBA00022884"/>
    </source>
</evidence>
<feature type="binding site" evidence="14">
    <location>
        <position position="148"/>
    </location>
    <ligand>
        <name>FMN</name>
        <dbReference type="ChEBI" id="CHEBI:58210"/>
    </ligand>
</feature>
<evidence type="ECO:0000256" key="4">
    <source>
        <dbReference type="ARBA" id="ARBA00022630"/>
    </source>
</evidence>
<keyword evidence="8" id="KW-0694">RNA-binding</keyword>
<evidence type="ECO:0000256" key="11">
    <source>
        <dbReference type="ARBA" id="ARBA00048802"/>
    </source>
</evidence>
<name>A0A4S2GYQ3_9PROT</name>
<dbReference type="EMBL" id="SRXW01000004">
    <property type="protein sequence ID" value="TGY87912.1"/>
    <property type="molecule type" value="Genomic_DNA"/>
</dbReference>
<dbReference type="RefSeq" id="WP_135996845.1">
    <property type="nucleotide sequence ID" value="NZ_CP071057.1"/>
</dbReference>
<evidence type="ECO:0000256" key="13">
    <source>
        <dbReference type="PIRSR" id="PIRSR006621-1"/>
    </source>
</evidence>
<comment type="function">
    <text evidence="2 12">Catalyzes the synthesis of 5,6-dihydrouridine (D), a modified base found in the D-loop of most tRNAs, via the reduction of the C5-C6 double bond in target uridines.</text>
</comment>
<dbReference type="InterPro" id="IPR001269">
    <property type="entry name" value="DUS_fam"/>
</dbReference>
<sequence length="339" mass="36123">MSQSAQIPAFTIGTIPVRAASLLAPMSGVTDYPIRKQAWKFGAGLVVSEMVACETLAQGRPDVVRRMKGDRSCGPRMIQLAGREAKWMDVGARIAADSGADIIDINMGCPAKQVTRGLSGSALMRDLDHALTLIEATVNAVDLPVTLKMRLGWDHQCLNAPELARRAEDAGIRMVTVHGRTRQQFYSGKADWAAVRAVREAVSIPLVVNGDILDAASARDALALSGADAVMVGRASQGRPWLPGAIGGALAHGGEIAEPDIATAAESLAEALEDSVALYGEELGVRCMRKHLASFVDWVEGDPEEAKAWRGTLCRERSAGRVLAGLKRFAAHREGRRAA</sequence>
<comment type="catalytic activity">
    <reaction evidence="11">
        <text>a 5,6-dihydrouridine in tRNA + NAD(+) = a uridine in tRNA + NADH + H(+)</text>
        <dbReference type="Rhea" id="RHEA:54452"/>
        <dbReference type="Rhea" id="RHEA-COMP:13339"/>
        <dbReference type="Rhea" id="RHEA-COMP:13887"/>
        <dbReference type="ChEBI" id="CHEBI:15378"/>
        <dbReference type="ChEBI" id="CHEBI:57540"/>
        <dbReference type="ChEBI" id="CHEBI:57945"/>
        <dbReference type="ChEBI" id="CHEBI:65315"/>
        <dbReference type="ChEBI" id="CHEBI:74443"/>
    </reaction>
</comment>
<dbReference type="PANTHER" id="PTHR45846">
    <property type="entry name" value="TRNA-DIHYDROURIDINE(47) SYNTHASE [NAD(P)(+)]-LIKE"/>
    <property type="match status" value="1"/>
</dbReference>